<evidence type="ECO:0000313" key="3">
    <source>
        <dbReference type="Proteomes" id="UP000005309"/>
    </source>
</evidence>
<feature type="chain" id="PRO_5002942626" evidence="1">
    <location>
        <begin position="25"/>
        <end position="80"/>
    </location>
</feature>
<feature type="signal peptide" evidence="1">
    <location>
        <begin position="1"/>
        <end position="24"/>
    </location>
</feature>
<keyword evidence="3" id="KW-1185">Reference proteome</keyword>
<dbReference type="HOGENOM" id="CLU_2652402_0_0_9"/>
<keyword evidence="1" id="KW-0732">Signal</keyword>
<reference evidence="2 3" key="1">
    <citation type="submission" date="2009-04" db="EMBL/GenBank/DDBJ databases">
        <authorList>
            <person name="Qin X."/>
            <person name="Bachman B."/>
            <person name="Battles P."/>
            <person name="Bell A."/>
            <person name="Bess C."/>
            <person name="Bickham C."/>
            <person name="Chaboub L."/>
            <person name="Chen D."/>
            <person name="Coyle M."/>
            <person name="Deiros D.R."/>
            <person name="Dinh H."/>
            <person name="Forbes L."/>
            <person name="Fowler G."/>
            <person name="Francisco L."/>
            <person name="Fu Q."/>
            <person name="Gubbala S."/>
            <person name="Hale W."/>
            <person name="Han Y."/>
            <person name="Hemphill L."/>
            <person name="Highlander S.K."/>
            <person name="Hirani K."/>
            <person name="Hogues M."/>
            <person name="Jackson L."/>
            <person name="Jakkamsetti A."/>
            <person name="Javaid M."/>
            <person name="Jiang H."/>
            <person name="Korchina V."/>
            <person name="Kovar C."/>
            <person name="Lara F."/>
            <person name="Lee S."/>
            <person name="Mata R."/>
            <person name="Mathew T."/>
            <person name="Moen C."/>
            <person name="Morales K."/>
            <person name="Munidasa M."/>
            <person name="Nazareth L."/>
            <person name="Ngo R."/>
            <person name="Nguyen L."/>
            <person name="Okwuonu G."/>
            <person name="Ongeri F."/>
            <person name="Patil S."/>
            <person name="Petrosino J."/>
            <person name="Pham C."/>
            <person name="Pham P."/>
            <person name="Pu L.-L."/>
            <person name="Puazo M."/>
            <person name="Raj R."/>
            <person name="Reid J."/>
            <person name="Rouhana J."/>
            <person name="Saada N."/>
            <person name="Shang Y."/>
            <person name="Simmons D."/>
            <person name="Thornton R."/>
            <person name="Warren J."/>
            <person name="Weissenberger G."/>
            <person name="Zhang J."/>
            <person name="Zhang L."/>
            <person name="Zhou C."/>
            <person name="Zhu D."/>
            <person name="Muzny D."/>
            <person name="Worley K."/>
            <person name="Gibbs R."/>
        </authorList>
    </citation>
    <scope>NUCLEOTIDE SEQUENCE [LARGE SCALE GENOMIC DNA]</scope>
    <source>
        <strain evidence="2 3">ATCC 43531</strain>
    </source>
</reference>
<evidence type="ECO:0000313" key="2">
    <source>
        <dbReference type="EMBL" id="EEQ47779.1"/>
    </source>
</evidence>
<protein>
    <submittedName>
        <fullName evidence="2">Uncharacterized protein</fullName>
    </submittedName>
</protein>
<proteinExistence type="predicted"/>
<comment type="caution">
    <text evidence="2">The sequence shown here is derived from an EMBL/GenBank/DDBJ whole genome shotgun (WGS) entry which is preliminary data.</text>
</comment>
<name>C4V5T1_9FIRM</name>
<accession>C4V5T1</accession>
<dbReference type="Proteomes" id="UP000005309">
    <property type="component" value="Unassembled WGS sequence"/>
</dbReference>
<evidence type="ECO:0000256" key="1">
    <source>
        <dbReference type="SAM" id="SignalP"/>
    </source>
</evidence>
<organism evidence="2 3">
    <name type="scientific">Selenomonas flueggei ATCC 43531</name>
    <dbReference type="NCBI Taxonomy" id="638302"/>
    <lineage>
        <taxon>Bacteria</taxon>
        <taxon>Bacillati</taxon>
        <taxon>Bacillota</taxon>
        <taxon>Negativicutes</taxon>
        <taxon>Selenomonadales</taxon>
        <taxon>Selenomonadaceae</taxon>
        <taxon>Selenomonas</taxon>
    </lineage>
</organism>
<dbReference type="EMBL" id="ACLA01000033">
    <property type="protein sequence ID" value="EEQ47779.1"/>
    <property type="molecule type" value="Genomic_DNA"/>
</dbReference>
<dbReference type="AlphaFoldDB" id="C4V5T1"/>
<sequence length="80" mass="8491">MSMKKILMGLMAGMILATGAQALAYVCDGDTCTLPERENQSYCYGGNNSSAYCGDRANCYDGGAYCNNSRASRARGCGCY</sequence>
<gene>
    <name evidence="2" type="ORF">HMPREF0908_2081</name>
</gene>